<dbReference type="InterPro" id="IPR043504">
    <property type="entry name" value="Peptidase_S1_PA_chymotrypsin"/>
</dbReference>
<keyword evidence="8 10" id="KW-0720">Serine protease</keyword>
<reference evidence="15 16" key="1">
    <citation type="journal article" date="2022" name="Microbiol. Res.">
        <title>Comparative genome analysis, predicted lifestyle and antimicrobial strategies of Lactococcus carnosus and Lactococcus paracarnosus isolated from meat.</title>
        <authorList>
            <person name="Werum V."/>
            <person name="Ehrmann M."/>
            <person name="Vogel R."/>
            <person name="Hilgarth M."/>
        </authorList>
    </citation>
    <scope>NUCLEOTIDE SEQUENCE [LARGE SCALE GENOMIC DNA]</scope>
    <source>
        <strain evidence="15 16">TMW22177</strain>
    </source>
</reference>
<evidence type="ECO:0000256" key="9">
    <source>
        <dbReference type="ARBA" id="ARBA00023088"/>
    </source>
</evidence>
<feature type="domain" description="Gram-positive cocci surface proteins LPxTG" evidence="14">
    <location>
        <begin position="988"/>
        <end position="1024"/>
    </location>
</feature>
<dbReference type="InterPro" id="IPR001254">
    <property type="entry name" value="Trypsin_dom"/>
</dbReference>
<keyword evidence="6" id="KW-0732">Signal</keyword>
<evidence type="ECO:0000256" key="3">
    <source>
        <dbReference type="ARBA" id="ARBA00022512"/>
    </source>
</evidence>
<protein>
    <recommendedName>
        <fullName evidence="10">Serine protease</fullName>
        <ecNumber evidence="10">3.4.21.-</ecNumber>
    </recommendedName>
</protein>
<dbReference type="Pfam" id="PF09479">
    <property type="entry name" value="Flg_new"/>
    <property type="match status" value="1"/>
</dbReference>
<dbReference type="Proteomes" id="UP001522450">
    <property type="component" value="Unassembled WGS sequence"/>
</dbReference>
<dbReference type="NCBIfam" id="TIGR01167">
    <property type="entry name" value="LPXTG_anchor"/>
    <property type="match status" value="1"/>
</dbReference>
<feature type="compositionally biased region" description="Basic and acidic residues" evidence="11">
    <location>
        <begin position="951"/>
        <end position="964"/>
    </location>
</feature>
<evidence type="ECO:0000256" key="2">
    <source>
        <dbReference type="ARBA" id="ARBA00008764"/>
    </source>
</evidence>
<dbReference type="Gene3D" id="2.60.40.4270">
    <property type="entry name" value="Listeria-Bacteroides repeat domain"/>
    <property type="match status" value="1"/>
</dbReference>
<feature type="transmembrane region" description="Helical" evidence="12">
    <location>
        <begin position="1000"/>
        <end position="1017"/>
    </location>
</feature>
<dbReference type="InterPro" id="IPR013378">
    <property type="entry name" value="InlB-like_B-rpt"/>
</dbReference>
<evidence type="ECO:0000256" key="4">
    <source>
        <dbReference type="ARBA" id="ARBA00022525"/>
    </source>
</evidence>
<dbReference type="Gene3D" id="3.10.20.470">
    <property type="match status" value="3"/>
</dbReference>
<evidence type="ECO:0000256" key="12">
    <source>
        <dbReference type="SAM" id="Phobius"/>
    </source>
</evidence>
<keyword evidence="12" id="KW-0472">Membrane</keyword>
<evidence type="ECO:0000256" key="6">
    <source>
        <dbReference type="ARBA" id="ARBA00022729"/>
    </source>
</evidence>
<keyword evidence="3" id="KW-0134">Cell wall</keyword>
<dbReference type="RefSeq" id="WP_244034614.1">
    <property type="nucleotide sequence ID" value="NZ_JAAECS010000005.1"/>
</dbReference>
<keyword evidence="16" id="KW-1185">Reference proteome</keyword>
<dbReference type="SUPFAM" id="SSF50494">
    <property type="entry name" value="Trypsin-like serine proteases"/>
    <property type="match status" value="1"/>
</dbReference>
<feature type="domain" description="Peptidase S1" evidence="13">
    <location>
        <begin position="27"/>
        <end position="266"/>
    </location>
</feature>
<keyword evidence="4" id="KW-0964">Secreted</keyword>
<evidence type="ECO:0000313" key="15">
    <source>
        <dbReference type="EMBL" id="MCJ1989920.1"/>
    </source>
</evidence>
<sequence>MKKYVILGIILLSNFCFIGKIDAKDFVVPSADYSLSDQEVTGFPYSSVVYMATKRSRGRSRGSGVVIGKDYVLTAAHVLEDIKTVDIIPGLRSNNTDPFGRWSGDIENLKINPFYRRMYTRDDYAIIKVNPRKNNDGSYTHIGDVVKPLTLLTDAANHSFFTGDKLALVGYPTFNGRTQYFANYNVTRIKGVHSINGIVNSSGGMSGGPLLNGAAQVIGPYHGSGGVSAMGHPKVDEFVLPWGLNQETSRVYVCPDKSDWEMKRKQINPEGSYVEKKNGDTISSAELKKASDVKPGYRLTKLTDGVNTYDVNNSFRMLIGGLTLYPKEAIANRYQIKFDENGGRGTMDKQAMTYDQKATVSKNKFEKVGYKFKEWNTQKDGQGKSYLADEEIQNLSTEQNGTAILYAQWQANQESATISYIDDTINRILSMAQLSGLYETRDDYGTASAIADYLNQGYLLVSDAFPSSGLAYDKPGVVQTFEVHLKHQISEKIDTKQVSRTIGYIYADGTKAADDVTTGINFTRISTRDEVTGEMKYSAWQSRDGITKFDAITSPTIAGYTADDLKIDTEDNINGDTKDKSYTVTYGINTEQVKVNYIDDTTGKTIFIKKLSGFYGSRDSYQTADKLSYYAKKGYLLVSDAFPSNGLVYDKPGVVQTFDVHLKHDISEKVDTKQVSRTIRYTYADGTKAADAITTGINFTRTATRDEVIGEMKYSAWQSQDGITKFDAIISPTISGYTADNLKIDSDNGITSDTKDKSYTVTYDANTEQAKVNYIDDTTGKTIFTKKLSGFYGSQNSYQTADKLSYYTKKGYLKVSDAFPSGGLVYDRTGVVQTFEVHLKHDISEKNDTKQVSRTIRYTYEDGTKAADDVTTVINFTRKVTRDEVTGDTKYGAWTSQDDSTKFDSITSPTISGTTADYLKIDAVNDITGDTQDMTSQVIYRKDTPSNGAGENKEKNSPPNEKKSGTVSAKVASPKTESPKTKTLKAVLPKTGESSNFKQIIIGFLLTGLIIIGLISYKKLRKES</sequence>
<feature type="region of interest" description="Disordered" evidence="11">
    <location>
        <begin position="941"/>
        <end position="983"/>
    </location>
</feature>
<keyword evidence="9" id="KW-0572">Peptidoglycan-anchor</keyword>
<dbReference type="InterPro" id="IPR008256">
    <property type="entry name" value="Peptidase_S1B"/>
</dbReference>
<dbReference type="InterPro" id="IPR041558">
    <property type="entry name" value="MucBP_2"/>
</dbReference>
<dbReference type="PROSITE" id="PS50240">
    <property type="entry name" value="TRYPSIN_DOM"/>
    <property type="match status" value="1"/>
</dbReference>
<gene>
    <name evidence="15" type="ORF">GYN21_06745</name>
</gene>
<name>A0ABT0AT84_9LACT</name>
<proteinExistence type="inferred from homology"/>
<accession>A0ABT0AT84</accession>
<evidence type="ECO:0000256" key="1">
    <source>
        <dbReference type="ARBA" id="ARBA00004196"/>
    </source>
</evidence>
<dbReference type="Gene3D" id="2.40.10.10">
    <property type="entry name" value="Trypsin-like serine proteases"/>
    <property type="match status" value="2"/>
</dbReference>
<dbReference type="PRINTS" id="PR00839">
    <property type="entry name" value="V8PROTEASE"/>
</dbReference>
<evidence type="ECO:0000259" key="13">
    <source>
        <dbReference type="PROSITE" id="PS50240"/>
    </source>
</evidence>
<comment type="subcellular location">
    <subcellularLocation>
        <location evidence="1">Cell envelope</location>
    </subcellularLocation>
</comment>
<comment type="caution">
    <text evidence="15">The sequence shown here is derived from an EMBL/GenBank/DDBJ whole genome shotgun (WGS) entry which is preliminary data.</text>
</comment>
<dbReference type="InterPro" id="IPR041495">
    <property type="entry name" value="Mub_B2"/>
</dbReference>
<evidence type="ECO:0000256" key="5">
    <source>
        <dbReference type="ARBA" id="ARBA00022670"/>
    </source>
</evidence>
<evidence type="ECO:0000313" key="16">
    <source>
        <dbReference type="Proteomes" id="UP001522450"/>
    </source>
</evidence>
<keyword evidence="5 10" id="KW-0645">Protease</keyword>
<dbReference type="InterPro" id="IPR009003">
    <property type="entry name" value="Peptidase_S1_PA"/>
</dbReference>
<keyword evidence="12" id="KW-0812">Transmembrane</keyword>
<dbReference type="PROSITE" id="PS50847">
    <property type="entry name" value="GRAM_POS_ANCHORING"/>
    <property type="match status" value="1"/>
</dbReference>
<keyword evidence="12" id="KW-1133">Transmembrane helix</keyword>
<dbReference type="InterPro" id="IPR019931">
    <property type="entry name" value="LPXTG_anchor"/>
</dbReference>
<dbReference type="Pfam" id="PF13365">
    <property type="entry name" value="Trypsin_2"/>
    <property type="match status" value="1"/>
</dbReference>
<evidence type="ECO:0000256" key="11">
    <source>
        <dbReference type="SAM" id="MobiDB-lite"/>
    </source>
</evidence>
<comment type="similarity">
    <text evidence="2 10">Belongs to the peptidase S1B family.</text>
</comment>
<evidence type="ECO:0000256" key="7">
    <source>
        <dbReference type="ARBA" id="ARBA00022801"/>
    </source>
</evidence>
<dbReference type="EMBL" id="JAAECS010000005">
    <property type="protein sequence ID" value="MCJ1989920.1"/>
    <property type="molecule type" value="Genomic_DNA"/>
</dbReference>
<organism evidence="15 16">
    <name type="scientific">Pseudolactococcus carnosus</name>
    <dbReference type="NCBI Taxonomy" id="2749961"/>
    <lineage>
        <taxon>Bacteria</taxon>
        <taxon>Bacillati</taxon>
        <taxon>Bacillota</taxon>
        <taxon>Bacilli</taxon>
        <taxon>Lactobacillales</taxon>
        <taxon>Streptococcaceae</taxon>
        <taxon>Pseudolactococcus</taxon>
    </lineage>
</organism>
<evidence type="ECO:0000256" key="8">
    <source>
        <dbReference type="ARBA" id="ARBA00022825"/>
    </source>
</evidence>
<dbReference type="Pfam" id="PF17965">
    <property type="entry name" value="MucBP_2"/>
    <property type="match status" value="3"/>
</dbReference>
<dbReference type="Pfam" id="PF17966">
    <property type="entry name" value="Muc_B2"/>
    <property type="match status" value="3"/>
</dbReference>
<dbReference type="Gene3D" id="2.60.40.4300">
    <property type="match status" value="3"/>
</dbReference>
<keyword evidence="7 10" id="KW-0378">Hydrolase</keyword>
<dbReference type="InterPro" id="IPR042229">
    <property type="entry name" value="Listeria/Bacterioides_rpt_sf"/>
</dbReference>
<evidence type="ECO:0000256" key="10">
    <source>
        <dbReference type="RuleBase" id="RU004296"/>
    </source>
</evidence>
<evidence type="ECO:0000259" key="14">
    <source>
        <dbReference type="PROSITE" id="PS50847"/>
    </source>
</evidence>
<dbReference type="EC" id="3.4.21.-" evidence="10"/>